<protein>
    <submittedName>
        <fullName evidence="2">Uncharacterized protein</fullName>
    </submittedName>
</protein>
<evidence type="ECO:0000313" key="2">
    <source>
        <dbReference type="EMBL" id="CEH15099.1"/>
    </source>
</evidence>
<keyword evidence="3" id="KW-1185">Reference proteome</keyword>
<feature type="compositionally biased region" description="Basic and acidic residues" evidence="1">
    <location>
        <begin position="31"/>
        <end position="45"/>
    </location>
</feature>
<sequence length="158" mass="17067">MATTSKMPPKRKTNTAPVAKRSDSDIESELPNDKEESGGQRRQEDDFVPSPSESEDGDADFRPSASKKPRARGAGTASATASPKASGKSSAWSEADHNLALSLMLGLSADNNLTKQKKEVIAKALGRSDKAVNFWWHGKTHKQVMELVARFTEGKIGK</sequence>
<proteinExistence type="predicted"/>
<evidence type="ECO:0000313" key="3">
    <source>
        <dbReference type="Proteomes" id="UP000054845"/>
    </source>
</evidence>
<dbReference type="OrthoDB" id="10402832at2759"/>
<organism evidence="2 3">
    <name type="scientific">Ceraceosorus bombacis</name>
    <dbReference type="NCBI Taxonomy" id="401625"/>
    <lineage>
        <taxon>Eukaryota</taxon>
        <taxon>Fungi</taxon>
        <taxon>Dikarya</taxon>
        <taxon>Basidiomycota</taxon>
        <taxon>Ustilaginomycotina</taxon>
        <taxon>Exobasidiomycetes</taxon>
        <taxon>Ceraceosorales</taxon>
        <taxon>Ceraceosoraceae</taxon>
        <taxon>Ceraceosorus</taxon>
    </lineage>
</organism>
<dbReference type="EMBL" id="CCYA01000252">
    <property type="protein sequence ID" value="CEH15099.1"/>
    <property type="molecule type" value="Genomic_DNA"/>
</dbReference>
<reference evidence="2 3" key="1">
    <citation type="submission" date="2014-09" db="EMBL/GenBank/DDBJ databases">
        <authorList>
            <person name="Magalhaes I.L.F."/>
            <person name="Oliveira U."/>
            <person name="Santos F.R."/>
            <person name="Vidigal T.H.D.A."/>
            <person name="Brescovit A.D."/>
            <person name="Santos A.J."/>
        </authorList>
    </citation>
    <scope>NUCLEOTIDE SEQUENCE [LARGE SCALE GENOMIC DNA]</scope>
</reference>
<dbReference type="Proteomes" id="UP000054845">
    <property type="component" value="Unassembled WGS sequence"/>
</dbReference>
<evidence type="ECO:0000256" key="1">
    <source>
        <dbReference type="SAM" id="MobiDB-lite"/>
    </source>
</evidence>
<dbReference type="AlphaFoldDB" id="A0A0P1BFZ9"/>
<feature type="compositionally biased region" description="Low complexity" evidence="1">
    <location>
        <begin position="72"/>
        <end position="91"/>
    </location>
</feature>
<accession>A0A0P1BFZ9</accession>
<name>A0A0P1BFZ9_9BASI</name>
<feature type="region of interest" description="Disordered" evidence="1">
    <location>
        <begin position="1"/>
        <end position="93"/>
    </location>
</feature>